<feature type="region of interest" description="Disordered" evidence="2">
    <location>
        <begin position="409"/>
        <end position="430"/>
    </location>
</feature>
<proteinExistence type="predicted"/>
<dbReference type="InterPro" id="IPR011990">
    <property type="entry name" value="TPR-like_helical_dom_sf"/>
</dbReference>
<keyword evidence="3" id="KW-1133">Transmembrane helix</keyword>
<dbReference type="Proteomes" id="UP000182719">
    <property type="component" value="Unassembled WGS sequence"/>
</dbReference>
<organism evidence="5 6">
    <name type="scientific">Stigmatella aurantiaca</name>
    <dbReference type="NCBI Taxonomy" id="41"/>
    <lineage>
        <taxon>Bacteria</taxon>
        <taxon>Pseudomonadati</taxon>
        <taxon>Myxococcota</taxon>
        <taxon>Myxococcia</taxon>
        <taxon>Myxococcales</taxon>
        <taxon>Cystobacterineae</taxon>
        <taxon>Archangiaceae</taxon>
        <taxon>Stigmatella</taxon>
    </lineage>
</organism>
<protein>
    <submittedName>
        <fullName evidence="5">Inner membrane component of T3SS domain-containing protein</fullName>
    </submittedName>
</protein>
<evidence type="ECO:0000313" key="6">
    <source>
        <dbReference type="Proteomes" id="UP000182719"/>
    </source>
</evidence>
<gene>
    <name evidence="5" type="ORF">SAMN05444354_12568</name>
</gene>
<feature type="region of interest" description="Disordered" evidence="2">
    <location>
        <begin position="1"/>
        <end position="130"/>
    </location>
</feature>
<dbReference type="CDD" id="cd00060">
    <property type="entry name" value="FHA"/>
    <property type="match status" value="1"/>
</dbReference>
<evidence type="ECO:0000259" key="4">
    <source>
        <dbReference type="PROSITE" id="PS50006"/>
    </source>
</evidence>
<dbReference type="PROSITE" id="PS50006">
    <property type="entry name" value="FHA_DOMAIN"/>
    <property type="match status" value="1"/>
</dbReference>
<name>A0A1H8C4E3_STIAU</name>
<dbReference type="Pfam" id="PF16697">
    <property type="entry name" value="Yop-YscD_cpl"/>
    <property type="match status" value="1"/>
</dbReference>
<evidence type="ECO:0000313" key="5">
    <source>
        <dbReference type="EMBL" id="SEM89719.1"/>
    </source>
</evidence>
<dbReference type="OrthoDB" id="151099at2"/>
<feature type="compositionally biased region" description="Acidic residues" evidence="2">
    <location>
        <begin position="91"/>
        <end position="108"/>
    </location>
</feature>
<dbReference type="InterPro" id="IPR032030">
    <property type="entry name" value="YscD_cytoplasmic_dom"/>
</dbReference>
<reference evidence="6" key="1">
    <citation type="submission" date="2016-10" db="EMBL/GenBank/DDBJ databases">
        <authorList>
            <person name="Varghese N."/>
            <person name="Submissions S."/>
        </authorList>
    </citation>
    <scope>NUCLEOTIDE SEQUENCE [LARGE SCALE GENOMIC DNA]</scope>
    <source>
        <strain evidence="6">DSM 17044</strain>
    </source>
</reference>
<evidence type="ECO:0000256" key="1">
    <source>
        <dbReference type="PROSITE-ProRule" id="PRU00339"/>
    </source>
</evidence>
<dbReference type="EMBL" id="FOAP01000025">
    <property type="protein sequence ID" value="SEM89719.1"/>
    <property type="molecule type" value="Genomic_DNA"/>
</dbReference>
<sequence>MPPRRPNSPPADDAPKPSGGASRNDRTELRPSPFANGERSRAGARPRSVEVDEEYHTSNHYPDEGEEDAEEGTPTPSARSVRRPSGMDALSEQEEDDEPLPEEDDDNPDATRAGPPVSLHIVEGPDQGKKRRFKGVRMVVGRGKKIELQLSDQSVSRRHLELIHSEAGTLMRDLGTINGTLVNDERVDEKLLAHGDVIAIGKTRIRYVDELAQVKQMRAEQEAREAEEKKAAEEAQKKAEAEAAARKEAAANTGAASKDEVDPADPRFNQATQARFPAPQELLDAPVRPRPGRGGDNKFGGNKVLIGGGIGVAVVVALVVAIILMGRPSQPEVQPPDPKEAIAATKMQQAYNAVRSGDFALAVKLIEEAEALKPGIDTEGLAQAARKELAVMEAFQAVRALMDEERFEEARQKLKDTPLGTTAQSDEEREKLEKELDEREFAFLVKRAEALLEQRDVEGLRALLARLPPSAQPLYRQKLADLEKALEDEAKELARQGRQNKALAAKLAAEKRAQFIAEAFEAVERKFDNGDYARAVLECDRVMEAHKGDTEIRDRAKSLKRLIPQFAKSFEDAQRKVQARSLEAAVRPLKRSSELYQQIGFNGGLQETLNEQLARASVSAGKAALARRDVASAARSFREALRINPGDAGAQDGLNSLEGQVEELFKRAYIERDRDPRSAAEKFRIVIDASPPDSELRQKAETHLQALQP</sequence>
<dbReference type="Gene3D" id="1.25.40.10">
    <property type="entry name" value="Tetratricopeptide repeat domain"/>
    <property type="match status" value="1"/>
</dbReference>
<keyword evidence="1" id="KW-0802">TPR repeat</keyword>
<keyword evidence="3" id="KW-0812">Transmembrane</keyword>
<feature type="region of interest" description="Disordered" evidence="2">
    <location>
        <begin position="224"/>
        <end position="296"/>
    </location>
</feature>
<dbReference type="InterPro" id="IPR008984">
    <property type="entry name" value="SMAD_FHA_dom_sf"/>
</dbReference>
<keyword evidence="3" id="KW-0472">Membrane</keyword>
<keyword evidence="6" id="KW-1185">Reference proteome</keyword>
<feature type="repeat" description="TPR" evidence="1">
    <location>
        <begin position="614"/>
        <end position="647"/>
    </location>
</feature>
<feature type="compositionally biased region" description="Basic and acidic residues" evidence="2">
    <location>
        <begin position="47"/>
        <end position="63"/>
    </location>
</feature>
<dbReference type="SUPFAM" id="SSF49879">
    <property type="entry name" value="SMAD/FHA domain"/>
    <property type="match status" value="1"/>
</dbReference>
<dbReference type="SMART" id="SM00240">
    <property type="entry name" value="FHA"/>
    <property type="match status" value="1"/>
</dbReference>
<dbReference type="InterPro" id="IPR000253">
    <property type="entry name" value="FHA_dom"/>
</dbReference>
<evidence type="ECO:0000256" key="3">
    <source>
        <dbReference type="SAM" id="Phobius"/>
    </source>
</evidence>
<dbReference type="RefSeq" id="WP_075010461.1">
    <property type="nucleotide sequence ID" value="NZ_FOAP01000025.1"/>
</dbReference>
<evidence type="ECO:0000256" key="2">
    <source>
        <dbReference type="SAM" id="MobiDB-lite"/>
    </source>
</evidence>
<dbReference type="PROSITE" id="PS50005">
    <property type="entry name" value="TPR"/>
    <property type="match status" value="1"/>
</dbReference>
<feature type="region of interest" description="Disordered" evidence="2">
    <location>
        <begin position="690"/>
        <end position="709"/>
    </location>
</feature>
<accession>A0A1H8C4E3</accession>
<feature type="domain" description="FHA" evidence="4">
    <location>
        <begin position="138"/>
        <end position="187"/>
    </location>
</feature>
<dbReference type="InterPro" id="IPR019734">
    <property type="entry name" value="TPR_rpt"/>
</dbReference>
<feature type="transmembrane region" description="Helical" evidence="3">
    <location>
        <begin position="304"/>
        <end position="326"/>
    </location>
</feature>
<dbReference type="AlphaFoldDB" id="A0A1H8C4E3"/>
<dbReference type="Gene3D" id="2.60.200.20">
    <property type="match status" value="1"/>
</dbReference>
<feature type="compositionally biased region" description="Basic and acidic residues" evidence="2">
    <location>
        <begin position="224"/>
        <end position="249"/>
    </location>
</feature>